<dbReference type="EMBL" id="ASTJ01000011">
    <property type="protein sequence ID" value="EPC04069.1"/>
    <property type="molecule type" value="Genomic_DNA"/>
</dbReference>
<reference evidence="1 2" key="1">
    <citation type="journal article" date="2013" name="Genome Announc.">
        <title>Draft genome sequence of the moderately halophilic gammaproteobacterium Halomonas anticariensis FP35.</title>
        <authorList>
            <person name="Tahrioui A."/>
            <person name="Quesada E."/>
            <person name="Llamas I."/>
        </authorList>
    </citation>
    <scope>NUCLEOTIDE SEQUENCE [LARGE SCALE GENOMIC DNA]</scope>
    <source>
        <strain evidence="2">DSM 16096 / CECT 5854 / LMG 22089 / FP35</strain>
    </source>
</reference>
<organism evidence="1 2">
    <name type="scientific">Litchfieldella anticariensis (strain DSM 16096 / CECT 5854 / CIP 108499 / LMG 22089 / FP35)</name>
    <name type="common">Halomonas anticariensis</name>
    <dbReference type="NCBI Taxonomy" id="1121939"/>
    <lineage>
        <taxon>Bacteria</taxon>
        <taxon>Pseudomonadati</taxon>
        <taxon>Pseudomonadota</taxon>
        <taxon>Gammaproteobacteria</taxon>
        <taxon>Oceanospirillales</taxon>
        <taxon>Halomonadaceae</taxon>
        <taxon>Litchfieldella</taxon>
    </lineage>
</organism>
<evidence type="ECO:0000313" key="2">
    <source>
        <dbReference type="Proteomes" id="UP000014463"/>
    </source>
</evidence>
<dbReference type="Proteomes" id="UP000014463">
    <property type="component" value="Unassembled WGS sequence"/>
</dbReference>
<accession>S2L8B1</accession>
<dbReference type="PROSITE" id="PS51257">
    <property type="entry name" value="PROKAR_LIPOPROTEIN"/>
    <property type="match status" value="1"/>
</dbReference>
<comment type="caution">
    <text evidence="1">The sequence shown here is derived from an EMBL/GenBank/DDBJ whole genome shotgun (WGS) entry which is preliminary data.</text>
</comment>
<proteinExistence type="predicted"/>
<dbReference type="STRING" id="1121939.L861_01820"/>
<sequence length="90" mass="10415">MILVRHSLMKRSIRLITLLVAFSSVLLMAGCSYSPARITPEPLIEIDGHGGHSHHSRRYYYDDDDWDHDHYYERRRGGFCPPGQAKKGRC</sequence>
<gene>
    <name evidence="1" type="ORF">L861_01820</name>
</gene>
<keyword evidence="2" id="KW-1185">Reference proteome</keyword>
<evidence type="ECO:0008006" key="3">
    <source>
        <dbReference type="Google" id="ProtNLM"/>
    </source>
</evidence>
<name>S2L8B1_LITA3</name>
<evidence type="ECO:0000313" key="1">
    <source>
        <dbReference type="EMBL" id="EPC04069.1"/>
    </source>
</evidence>
<dbReference type="PATRIC" id="fig|1121939.11.peg.340"/>
<protein>
    <recommendedName>
        <fullName evidence="3">Lipoprotein</fullName>
    </recommendedName>
</protein>
<dbReference type="AlphaFoldDB" id="S2L8B1"/>